<gene>
    <name evidence="3" type="ORF">CB5_LOCUS26118</name>
</gene>
<evidence type="ECO:0000259" key="2">
    <source>
        <dbReference type="SMART" id="SM00343"/>
    </source>
</evidence>
<proteinExistence type="predicted"/>
<feature type="region of interest" description="Disordered" evidence="1">
    <location>
        <begin position="801"/>
        <end position="859"/>
    </location>
</feature>
<dbReference type="GO" id="GO:0003676">
    <property type="term" value="F:nucleic acid binding"/>
    <property type="evidence" value="ECO:0007669"/>
    <property type="project" value="InterPro"/>
</dbReference>
<feature type="compositionally biased region" description="Polar residues" evidence="1">
    <location>
        <begin position="838"/>
        <end position="853"/>
    </location>
</feature>
<accession>A0A6V7QJ26</accession>
<dbReference type="GO" id="GO:0008270">
    <property type="term" value="F:zinc ion binding"/>
    <property type="evidence" value="ECO:0007669"/>
    <property type="project" value="InterPro"/>
</dbReference>
<sequence length="859" mass="93934">MRGRGGALGTRGSRGEERNLLHSSLLDKSGKRKALQKRVVWADEVGGKLIQVLRGLDDTEESKAASSKIGQREHKIPINGYQDWRMPRLAPEEHHEAEATLAASSKGELREQKNPINGYQQKIDPIRRCYCGGSILTLRNFALRHFRSSRLPSTRASAPSGAPFSSRLEKRCFRCLARDHVVAVCRDPLRCRRCRRTGHRAKFCNSKLATPAAAMNRAHQHRGRAPLSKVYVPFTEEYLRRVELRRNALLADVIPPANLGPDPIITIKSALARRFGGYNDDFAVARCRERDFAIFLPEWVPAGVLTRREVLTFDGFWLRCYPWGQYRDARPHHVQYKAWIRLINLPFEIWTVARVAALVSGFGRFIKADGPTKAMTDLRAFRCQIALDSIYSIPQTLSVIIGEELFPVMVHLERWERSDAGGANAPPGRHVWTRMSLGRRRMTGTQLVKLKEVSASATESLVAGGVEAAGSPRSHPAPTAGGEAQSGAVRGRGPPTGRCGVPLDARDALGSRKAVRVALGSRMAETGSPPASCIRKPLDQGKRSFSTSLVTSSYESSIHPQAGRSPRRGSRIYCEARVPEERTNQCRSLPSSFLQKLTFSGPPTPPTEAQLVWTSVRSALIVGLTFGHSTELAVGLTFRPTTDLRDGIFSSSPHQPLLRILWEVPYCGPAFFFSFLEARQLLHAAGGRELVAWPTDTGDERPAWPHSSSGLPFLEAPPSADDSPSEDGEALPDPCAERQPTSLSLPDSADIDDGGSASRHAQLRASDLGCLSSLVGFSSLDDSPPMLDSTPVDSEATITLSSGSQATAFHLPDLTGIGDGGSESTRPKVRTARAAVNRVSSTPITKTRSQAEGQDLRTT</sequence>
<dbReference type="Gene3D" id="4.10.60.10">
    <property type="entry name" value="Zinc finger, CCHC-type"/>
    <property type="match status" value="1"/>
</dbReference>
<feature type="region of interest" description="Disordered" evidence="1">
    <location>
        <begin position="466"/>
        <end position="499"/>
    </location>
</feature>
<feature type="region of interest" description="Disordered" evidence="1">
    <location>
        <begin position="1"/>
        <end position="27"/>
    </location>
</feature>
<dbReference type="InterPro" id="IPR001878">
    <property type="entry name" value="Znf_CCHC"/>
</dbReference>
<dbReference type="EMBL" id="LR862136">
    <property type="protein sequence ID" value="CAD1842907.1"/>
    <property type="molecule type" value="Genomic_DNA"/>
</dbReference>
<organism evidence="3">
    <name type="scientific">Ananas comosus var. bracteatus</name>
    <name type="common">red pineapple</name>
    <dbReference type="NCBI Taxonomy" id="296719"/>
    <lineage>
        <taxon>Eukaryota</taxon>
        <taxon>Viridiplantae</taxon>
        <taxon>Streptophyta</taxon>
        <taxon>Embryophyta</taxon>
        <taxon>Tracheophyta</taxon>
        <taxon>Spermatophyta</taxon>
        <taxon>Magnoliopsida</taxon>
        <taxon>Liliopsida</taxon>
        <taxon>Poales</taxon>
        <taxon>Bromeliaceae</taxon>
        <taxon>Bromelioideae</taxon>
        <taxon>Ananas</taxon>
    </lineage>
</organism>
<evidence type="ECO:0000313" key="3">
    <source>
        <dbReference type="EMBL" id="CAD1842907.1"/>
    </source>
</evidence>
<feature type="domain" description="CCHC-type" evidence="2">
    <location>
        <begin position="190"/>
        <end position="206"/>
    </location>
</feature>
<dbReference type="SMART" id="SM00343">
    <property type="entry name" value="ZnF_C2HC"/>
    <property type="match status" value="2"/>
</dbReference>
<feature type="compositionally biased region" description="Low complexity" evidence="1">
    <location>
        <begin position="545"/>
        <end position="557"/>
    </location>
</feature>
<name>A0A6V7QJ26_ANACO</name>
<reference evidence="3" key="1">
    <citation type="submission" date="2020-07" db="EMBL/GenBank/DDBJ databases">
        <authorList>
            <person name="Lin J."/>
        </authorList>
    </citation>
    <scope>NUCLEOTIDE SEQUENCE</scope>
</reference>
<feature type="region of interest" description="Disordered" evidence="1">
    <location>
        <begin position="693"/>
        <end position="758"/>
    </location>
</feature>
<dbReference type="SUPFAM" id="SSF57756">
    <property type="entry name" value="Retrovirus zinc finger-like domains"/>
    <property type="match status" value="1"/>
</dbReference>
<dbReference type="AlphaFoldDB" id="A0A6V7QJ26"/>
<feature type="region of interest" description="Disordered" evidence="1">
    <location>
        <begin position="545"/>
        <end position="570"/>
    </location>
</feature>
<dbReference type="InterPro" id="IPR036875">
    <property type="entry name" value="Znf_CCHC_sf"/>
</dbReference>
<evidence type="ECO:0000256" key="1">
    <source>
        <dbReference type="SAM" id="MobiDB-lite"/>
    </source>
</evidence>
<feature type="domain" description="CCHC-type" evidence="2">
    <location>
        <begin position="171"/>
        <end position="187"/>
    </location>
</feature>
<protein>
    <recommendedName>
        <fullName evidence="2">CCHC-type domain-containing protein</fullName>
    </recommendedName>
</protein>